<gene>
    <name evidence="2" type="ORF">RUM44_001744</name>
</gene>
<feature type="region of interest" description="Disordered" evidence="1">
    <location>
        <begin position="1"/>
        <end position="56"/>
    </location>
</feature>
<sequence length="445" mass="49242">MEATNGQTEILMEPSENEDEITEQVKLKKKAIRSKAKSHSMEMENGNSTDTNGHDFEEEIKEANNGTPIIENCTENGKEVKSDIIVEEVRENNLLHLNGGNGDVSSEESQLLEDSMAKETSYCNQENTDIIELEENGKANCSVDSNGTELTETECSANSILVDETSYSTETEILHDNSINVNSLLEVNGSSASVVNGHDAVEKPPAEVAEVNTNSGSDEETYYETIELAKQAQESSPDTATTVQMDNSITNKISNFWGKWHNSSSVSDPQQEPEISSSKTKNEFSAVRQNDGPPIVHPYLSQVTGRRGIRNRMNLGSPNANIMEKTPTNKGSSLSDSFRVKTDPPRLPQADVGEPVLRKYKGKRCLNVNDDYEEGEEAFAATSSKRLKLDDKSSGSGFLGTMIWSPFKKRCVDNSVKTSESQSKLSRFLSPFWFWKKSTADHNRK</sequence>
<name>A0ABR1ALM5_POLSC</name>
<accession>A0ABR1ALM5</accession>
<feature type="compositionally biased region" description="Polar residues" evidence="1">
    <location>
        <begin position="261"/>
        <end position="279"/>
    </location>
</feature>
<organism evidence="2 3">
    <name type="scientific">Polyplax serrata</name>
    <name type="common">Common mouse louse</name>
    <dbReference type="NCBI Taxonomy" id="468196"/>
    <lineage>
        <taxon>Eukaryota</taxon>
        <taxon>Metazoa</taxon>
        <taxon>Ecdysozoa</taxon>
        <taxon>Arthropoda</taxon>
        <taxon>Hexapoda</taxon>
        <taxon>Insecta</taxon>
        <taxon>Pterygota</taxon>
        <taxon>Neoptera</taxon>
        <taxon>Paraneoptera</taxon>
        <taxon>Psocodea</taxon>
        <taxon>Troctomorpha</taxon>
        <taxon>Phthiraptera</taxon>
        <taxon>Anoplura</taxon>
        <taxon>Polyplacidae</taxon>
        <taxon>Polyplax</taxon>
    </lineage>
</organism>
<feature type="region of interest" description="Disordered" evidence="1">
    <location>
        <begin position="261"/>
        <end position="351"/>
    </location>
</feature>
<dbReference type="Proteomes" id="UP001359485">
    <property type="component" value="Unassembled WGS sequence"/>
</dbReference>
<evidence type="ECO:0000313" key="3">
    <source>
        <dbReference type="Proteomes" id="UP001359485"/>
    </source>
</evidence>
<feature type="compositionally biased region" description="Basic residues" evidence="1">
    <location>
        <begin position="27"/>
        <end position="38"/>
    </location>
</feature>
<reference evidence="2 3" key="1">
    <citation type="submission" date="2023-09" db="EMBL/GenBank/DDBJ databases">
        <title>Genomes of two closely related lineages of the louse Polyplax serrata with different host specificities.</title>
        <authorList>
            <person name="Martinu J."/>
            <person name="Tarabai H."/>
            <person name="Stefka J."/>
            <person name="Hypsa V."/>
        </authorList>
    </citation>
    <scope>NUCLEOTIDE SEQUENCE [LARGE SCALE GENOMIC DNA]</scope>
    <source>
        <strain evidence="2">98ZLc_SE</strain>
    </source>
</reference>
<comment type="caution">
    <text evidence="2">The sequence shown here is derived from an EMBL/GenBank/DDBJ whole genome shotgun (WGS) entry which is preliminary data.</text>
</comment>
<dbReference type="EMBL" id="JAWJWF010000047">
    <property type="protein sequence ID" value="KAK6621937.1"/>
    <property type="molecule type" value="Genomic_DNA"/>
</dbReference>
<evidence type="ECO:0000256" key="1">
    <source>
        <dbReference type="SAM" id="MobiDB-lite"/>
    </source>
</evidence>
<proteinExistence type="predicted"/>
<feature type="compositionally biased region" description="Polar residues" evidence="1">
    <location>
        <begin position="314"/>
        <end position="336"/>
    </location>
</feature>
<evidence type="ECO:0000313" key="2">
    <source>
        <dbReference type="EMBL" id="KAK6621937.1"/>
    </source>
</evidence>
<protein>
    <submittedName>
        <fullName evidence="2">Uncharacterized protein</fullName>
    </submittedName>
</protein>
<keyword evidence="3" id="KW-1185">Reference proteome</keyword>